<comment type="catalytic activity">
    <reaction evidence="7">
        <text>ATP + H2O = ADP + phosphate + H(+)</text>
        <dbReference type="Rhea" id="RHEA:13065"/>
        <dbReference type="ChEBI" id="CHEBI:15377"/>
        <dbReference type="ChEBI" id="CHEBI:15378"/>
        <dbReference type="ChEBI" id="CHEBI:30616"/>
        <dbReference type="ChEBI" id="CHEBI:43474"/>
        <dbReference type="ChEBI" id="CHEBI:456216"/>
        <dbReference type="EC" id="3.6.4.13"/>
    </reaction>
</comment>
<reference evidence="9" key="2">
    <citation type="submission" date="2020-05" db="UniProtKB">
        <authorList>
            <consortium name="EnsemblMetazoa"/>
        </authorList>
    </citation>
    <scope>IDENTIFICATION</scope>
    <source>
        <strain evidence="9">WRAIR2</strain>
    </source>
</reference>
<dbReference type="EnsemblMetazoa" id="ADIR010068-RA">
    <property type="protein sequence ID" value="ADIR010068-PA"/>
    <property type="gene ID" value="ADIR010068"/>
</dbReference>
<evidence type="ECO:0000256" key="2">
    <source>
        <dbReference type="ARBA" id="ARBA00022737"/>
    </source>
</evidence>
<evidence type="ECO:0000313" key="9">
    <source>
        <dbReference type="EnsemblMetazoa" id="ADIR010068-PA"/>
    </source>
</evidence>
<dbReference type="VEuPathDB" id="VectorBase:ADIR010068"/>
<accession>A0A182NQY3</accession>
<keyword evidence="4" id="KW-0378">Hydrolase</keyword>
<dbReference type="GO" id="GO:0042078">
    <property type="term" value="P:germ-line stem cell division"/>
    <property type="evidence" value="ECO:0007669"/>
    <property type="project" value="TreeGrafter"/>
</dbReference>
<evidence type="ECO:0000256" key="7">
    <source>
        <dbReference type="ARBA" id="ARBA00047984"/>
    </source>
</evidence>
<protein>
    <recommendedName>
        <fullName evidence="1">RNA helicase</fullName>
        <ecNumber evidence="1">3.6.4.13</ecNumber>
    </recommendedName>
</protein>
<evidence type="ECO:0000313" key="10">
    <source>
        <dbReference type="Proteomes" id="UP000075884"/>
    </source>
</evidence>
<dbReference type="GO" id="GO:0005524">
    <property type="term" value="F:ATP binding"/>
    <property type="evidence" value="ECO:0007669"/>
    <property type="project" value="UniProtKB-KW"/>
</dbReference>
<evidence type="ECO:0000256" key="8">
    <source>
        <dbReference type="SAM" id="MobiDB-lite"/>
    </source>
</evidence>
<dbReference type="EC" id="3.6.4.13" evidence="1"/>
<keyword evidence="2" id="KW-0677">Repeat</keyword>
<evidence type="ECO:0000256" key="1">
    <source>
        <dbReference type="ARBA" id="ARBA00012552"/>
    </source>
</evidence>
<name>A0A182NQY3_9DIPT</name>
<proteinExistence type="predicted"/>
<dbReference type="STRING" id="7168.A0A182NQY3"/>
<keyword evidence="10" id="KW-1185">Reference proteome</keyword>
<keyword evidence="3" id="KW-0547">Nucleotide-binding</keyword>
<dbReference type="PANTHER" id="PTHR22655:SF2">
    <property type="entry name" value="ATP-DEPENDENT RNA HELICASE TDRD12-RELATED"/>
    <property type="match status" value="1"/>
</dbReference>
<evidence type="ECO:0000256" key="3">
    <source>
        <dbReference type="ARBA" id="ARBA00022741"/>
    </source>
</evidence>
<reference evidence="10" key="1">
    <citation type="submission" date="2013-03" db="EMBL/GenBank/DDBJ databases">
        <title>The Genome Sequence of Anopheles dirus WRAIR2.</title>
        <authorList>
            <consortium name="The Broad Institute Genomics Platform"/>
            <person name="Neafsey D.E."/>
            <person name="Walton C."/>
            <person name="Walker B."/>
            <person name="Young S.K."/>
            <person name="Zeng Q."/>
            <person name="Gargeya S."/>
            <person name="Fitzgerald M."/>
            <person name="Haas B."/>
            <person name="Abouelleil A."/>
            <person name="Allen A.W."/>
            <person name="Alvarado L."/>
            <person name="Arachchi H.M."/>
            <person name="Berlin A.M."/>
            <person name="Chapman S.B."/>
            <person name="Gainer-Dewar J."/>
            <person name="Goldberg J."/>
            <person name="Griggs A."/>
            <person name="Gujja S."/>
            <person name="Hansen M."/>
            <person name="Howarth C."/>
            <person name="Imamovic A."/>
            <person name="Ireland A."/>
            <person name="Larimer J."/>
            <person name="McCowan C."/>
            <person name="Murphy C."/>
            <person name="Pearson M."/>
            <person name="Poon T.W."/>
            <person name="Priest M."/>
            <person name="Roberts A."/>
            <person name="Saif S."/>
            <person name="Shea T."/>
            <person name="Sisk P."/>
            <person name="Sykes S."/>
            <person name="Wortman J."/>
            <person name="Nusbaum C."/>
            <person name="Birren B."/>
        </authorList>
    </citation>
    <scope>NUCLEOTIDE SEQUENCE [LARGE SCALE GENOMIC DNA]</scope>
    <source>
        <strain evidence="10">WRAIR2</strain>
    </source>
</reference>
<feature type="region of interest" description="Disordered" evidence="8">
    <location>
        <begin position="256"/>
        <end position="290"/>
    </location>
</feature>
<dbReference type="Proteomes" id="UP000075884">
    <property type="component" value="Unassembled WGS sequence"/>
</dbReference>
<keyword evidence="5" id="KW-0347">Helicase</keyword>
<dbReference type="Gene3D" id="2.30.30.140">
    <property type="match status" value="1"/>
</dbReference>
<evidence type="ECO:0000256" key="4">
    <source>
        <dbReference type="ARBA" id="ARBA00022801"/>
    </source>
</evidence>
<dbReference type="GO" id="GO:0016787">
    <property type="term" value="F:hydrolase activity"/>
    <property type="evidence" value="ECO:0007669"/>
    <property type="project" value="UniProtKB-KW"/>
</dbReference>
<evidence type="ECO:0000256" key="6">
    <source>
        <dbReference type="ARBA" id="ARBA00022840"/>
    </source>
</evidence>
<evidence type="ECO:0000256" key="5">
    <source>
        <dbReference type="ARBA" id="ARBA00022806"/>
    </source>
</evidence>
<feature type="compositionally biased region" description="Low complexity" evidence="8">
    <location>
        <begin position="269"/>
        <end position="284"/>
    </location>
</feature>
<dbReference type="AlphaFoldDB" id="A0A182NQY3"/>
<dbReference type="GO" id="GO:0003724">
    <property type="term" value="F:RNA helicase activity"/>
    <property type="evidence" value="ECO:0007669"/>
    <property type="project" value="UniProtKB-EC"/>
</dbReference>
<dbReference type="PANTHER" id="PTHR22655">
    <property type="entry name" value="ATP-DEPENDENT RNA HELICASE TDRD12-RELATED"/>
    <property type="match status" value="1"/>
</dbReference>
<keyword evidence="6" id="KW-0067">ATP-binding</keyword>
<organism evidence="9 10">
    <name type="scientific">Anopheles dirus</name>
    <dbReference type="NCBI Taxonomy" id="7168"/>
    <lineage>
        <taxon>Eukaryota</taxon>
        <taxon>Metazoa</taxon>
        <taxon>Ecdysozoa</taxon>
        <taxon>Arthropoda</taxon>
        <taxon>Hexapoda</taxon>
        <taxon>Insecta</taxon>
        <taxon>Pterygota</taxon>
        <taxon>Neoptera</taxon>
        <taxon>Endopterygota</taxon>
        <taxon>Diptera</taxon>
        <taxon>Nematocera</taxon>
        <taxon>Culicoidea</taxon>
        <taxon>Culicidae</taxon>
        <taxon>Anophelinae</taxon>
        <taxon>Anopheles</taxon>
    </lineage>
</organism>
<sequence length="352" mass="40583">MSQVGDNNVVRITQYINPHCFWYKPIMANLPEHEHRKFATALDEHCESLYGERYEVVRSLHTREGPQPGSLVALRSNQLQRWIRCEVEELVVDLNSKTWYQLWAIDEGFPVKSCVRYIRPLPQSFTKEPAQAKRGAIINILPADTRYDYLKDEQVLEPSTSWCQGIVSSLEVLLEAAVEISIVQKAKLVLQKETIHFGELFITTQNNTTLNVTDLLLKACSNQMIQVSDNEYTKAILTLRTLKMKRFLNNEGIDKMPHPVNNFEPQTNRKPVQRTPKPVVTTPTEEARDTEVTEKVHDWLERNRQACAAMLQQERANDDQTEEVIHIIPEAVELNSERNPKASIRPGKLPYR</sequence>
<dbReference type="SUPFAM" id="SSF63748">
    <property type="entry name" value="Tudor/PWWP/MBT"/>
    <property type="match status" value="1"/>
</dbReference>